<evidence type="ECO:0000256" key="1">
    <source>
        <dbReference type="SAM" id="MobiDB-lite"/>
    </source>
</evidence>
<dbReference type="AlphaFoldDB" id="A0A0L0BQE1"/>
<dbReference type="OMA" id="HIIPRAT"/>
<sequence>MQIPEEMCIQRWACLRDRYAREKRQGNLPSGSGAKPESYWKLMHTMDFIAPHIIPRATRCSKNIANEIESLTTEDISYQQYTVSPVQISSIFLDESQSSTTLSSTSQSSTYQSSVSEFSPISPSPTTSTVPKRKRNNPETDDEINFTGAIESFKKLLATIQSMGPVKQMKAIQKVTSIVMEMKLEPDD</sequence>
<evidence type="ECO:0000313" key="3">
    <source>
        <dbReference type="EMBL" id="KNC22203.1"/>
    </source>
</evidence>
<evidence type="ECO:0000313" key="4">
    <source>
        <dbReference type="Proteomes" id="UP000037069"/>
    </source>
</evidence>
<proteinExistence type="predicted"/>
<organism evidence="3 4">
    <name type="scientific">Lucilia cuprina</name>
    <name type="common">Green bottle fly</name>
    <name type="synonym">Australian sheep blowfly</name>
    <dbReference type="NCBI Taxonomy" id="7375"/>
    <lineage>
        <taxon>Eukaryota</taxon>
        <taxon>Metazoa</taxon>
        <taxon>Ecdysozoa</taxon>
        <taxon>Arthropoda</taxon>
        <taxon>Hexapoda</taxon>
        <taxon>Insecta</taxon>
        <taxon>Pterygota</taxon>
        <taxon>Neoptera</taxon>
        <taxon>Endopterygota</taxon>
        <taxon>Diptera</taxon>
        <taxon>Brachycera</taxon>
        <taxon>Muscomorpha</taxon>
        <taxon>Oestroidea</taxon>
        <taxon>Calliphoridae</taxon>
        <taxon>Luciliinae</taxon>
        <taxon>Lucilia</taxon>
    </lineage>
</organism>
<dbReference type="PANTHER" id="PTHR12243">
    <property type="entry name" value="MADF DOMAIN TRANSCRIPTION FACTOR"/>
    <property type="match status" value="1"/>
</dbReference>
<dbReference type="InterPro" id="IPR006578">
    <property type="entry name" value="MADF-dom"/>
</dbReference>
<protein>
    <recommendedName>
        <fullName evidence="2">MADF domain-containing protein</fullName>
    </recommendedName>
</protein>
<name>A0A0L0BQE1_LUCCU</name>
<accession>A0A0L0BQE1</accession>
<feature type="region of interest" description="Disordered" evidence="1">
    <location>
        <begin position="113"/>
        <end position="143"/>
    </location>
</feature>
<dbReference type="EMBL" id="JRES01001533">
    <property type="protein sequence ID" value="KNC22203.1"/>
    <property type="molecule type" value="Genomic_DNA"/>
</dbReference>
<gene>
    <name evidence="3" type="ORF">FF38_01883</name>
</gene>
<keyword evidence="4" id="KW-1185">Reference proteome</keyword>
<dbReference type="PANTHER" id="PTHR12243:SF67">
    <property type="entry name" value="COREPRESSOR OF PANGOLIN, ISOFORM A-RELATED"/>
    <property type="match status" value="1"/>
</dbReference>
<dbReference type="Proteomes" id="UP000037069">
    <property type="component" value="Unassembled WGS sequence"/>
</dbReference>
<reference evidence="3 4" key="1">
    <citation type="journal article" date="2015" name="Nat. Commun.">
        <title>Lucilia cuprina genome unlocks parasitic fly biology to underpin future interventions.</title>
        <authorList>
            <person name="Anstead C.A."/>
            <person name="Korhonen P.K."/>
            <person name="Young N.D."/>
            <person name="Hall R.S."/>
            <person name="Jex A.R."/>
            <person name="Murali S.C."/>
            <person name="Hughes D.S."/>
            <person name="Lee S.F."/>
            <person name="Perry T."/>
            <person name="Stroehlein A.J."/>
            <person name="Ansell B.R."/>
            <person name="Breugelmans B."/>
            <person name="Hofmann A."/>
            <person name="Qu J."/>
            <person name="Dugan S."/>
            <person name="Lee S.L."/>
            <person name="Chao H."/>
            <person name="Dinh H."/>
            <person name="Han Y."/>
            <person name="Doddapaneni H.V."/>
            <person name="Worley K.C."/>
            <person name="Muzny D.M."/>
            <person name="Ioannidis P."/>
            <person name="Waterhouse R.M."/>
            <person name="Zdobnov E.M."/>
            <person name="James P.J."/>
            <person name="Bagnall N.H."/>
            <person name="Kotze A.C."/>
            <person name="Gibbs R.A."/>
            <person name="Richards S."/>
            <person name="Batterham P."/>
            <person name="Gasser R.B."/>
        </authorList>
    </citation>
    <scope>NUCLEOTIDE SEQUENCE [LARGE SCALE GENOMIC DNA]</scope>
    <source>
        <strain evidence="3 4">LS</strain>
        <tissue evidence="3">Full body</tissue>
    </source>
</reference>
<feature type="compositionally biased region" description="Low complexity" evidence="1">
    <location>
        <begin position="113"/>
        <end position="130"/>
    </location>
</feature>
<evidence type="ECO:0000259" key="2">
    <source>
        <dbReference type="Pfam" id="PF10545"/>
    </source>
</evidence>
<dbReference type="Pfam" id="PF10545">
    <property type="entry name" value="MADF_DNA_bdg"/>
    <property type="match status" value="1"/>
</dbReference>
<comment type="caution">
    <text evidence="3">The sequence shown here is derived from an EMBL/GenBank/DDBJ whole genome shotgun (WGS) entry which is preliminary data.</text>
</comment>
<dbReference type="InterPro" id="IPR039353">
    <property type="entry name" value="TF_Adf1"/>
</dbReference>
<feature type="domain" description="MADF" evidence="2">
    <location>
        <begin position="3"/>
        <end position="49"/>
    </location>
</feature>